<dbReference type="EMBL" id="JAAXOO010000001">
    <property type="protein sequence ID" value="NKY31459.1"/>
    <property type="molecule type" value="Genomic_DNA"/>
</dbReference>
<keyword evidence="2" id="KW-1185">Reference proteome</keyword>
<dbReference type="RefSeq" id="WP_157113046.1">
    <property type="nucleotide sequence ID" value="NZ_JAAXOO010000001.1"/>
</dbReference>
<comment type="caution">
    <text evidence="1">The sequence shown here is derived from an EMBL/GenBank/DDBJ whole genome shotgun (WGS) entry which is preliminary data.</text>
</comment>
<sequence length="178" mass="19849">MHSWPSRPESACNQLHEVGDIEEMEDIEWQQDIAGGVRCEVSTVGLSFASGLAGTPVTVHMPDPPIQSGALYLTQPPAVRSRMELDPGAWGHQMSEIAVINRLGFTAVVADIQVVGDEMNDWIDDFLSWLDLLTGQHLTTVGYQPPQQATNRTCLWTRESDGSLIREWVYRPFRRSTA</sequence>
<proteinExistence type="predicted"/>
<organism evidence="1 2">
    <name type="scientific">Nocardia speluncae</name>
    <dbReference type="NCBI Taxonomy" id="419477"/>
    <lineage>
        <taxon>Bacteria</taxon>
        <taxon>Bacillati</taxon>
        <taxon>Actinomycetota</taxon>
        <taxon>Actinomycetes</taxon>
        <taxon>Mycobacteriales</taxon>
        <taxon>Nocardiaceae</taxon>
        <taxon>Nocardia</taxon>
    </lineage>
</organism>
<dbReference type="AlphaFoldDB" id="A0A846X8Y1"/>
<protein>
    <submittedName>
        <fullName evidence="1">Uncharacterized protein</fullName>
    </submittedName>
</protein>
<gene>
    <name evidence="1" type="ORF">HGA13_00005</name>
</gene>
<dbReference type="Proteomes" id="UP000565715">
    <property type="component" value="Unassembled WGS sequence"/>
</dbReference>
<reference evidence="1 2" key="1">
    <citation type="submission" date="2020-04" db="EMBL/GenBank/DDBJ databases">
        <title>MicrobeNet Type strains.</title>
        <authorList>
            <person name="Nicholson A.C."/>
        </authorList>
    </citation>
    <scope>NUCLEOTIDE SEQUENCE [LARGE SCALE GENOMIC DNA]</scope>
    <source>
        <strain evidence="1 2">DSM 45078</strain>
    </source>
</reference>
<evidence type="ECO:0000313" key="1">
    <source>
        <dbReference type="EMBL" id="NKY31459.1"/>
    </source>
</evidence>
<name>A0A846X8Y1_9NOCA</name>
<evidence type="ECO:0000313" key="2">
    <source>
        <dbReference type="Proteomes" id="UP000565715"/>
    </source>
</evidence>
<accession>A0A846X8Y1</accession>